<comment type="caution">
    <text evidence="6">The sequence shown here is derived from an EMBL/GenBank/DDBJ whole genome shotgun (WGS) entry which is preliminary data.</text>
</comment>
<dbReference type="PANTHER" id="PTHR46847:SF1">
    <property type="entry name" value="D-ALLOSE-BINDING PERIPLASMIC PROTEIN-RELATED"/>
    <property type="match status" value="1"/>
</dbReference>
<name>A0ABW0PRH6_9HYPH</name>
<dbReference type="InterPro" id="IPR028082">
    <property type="entry name" value="Peripla_BP_I"/>
</dbReference>
<dbReference type="InterPro" id="IPR025997">
    <property type="entry name" value="SBP_2_dom"/>
</dbReference>
<dbReference type="Gene3D" id="3.40.50.2300">
    <property type="match status" value="2"/>
</dbReference>
<dbReference type="RefSeq" id="WP_266343216.1">
    <property type="nucleotide sequence ID" value="NZ_JAPKNH010000002.1"/>
</dbReference>
<sequence length="330" mass="34754">MRSHFLAAIAMAAMFVAGPALAQDAPDFLKAPLKKPLKEITIGLSFDLVNPYGTVYDTTFKSFTEGLGVKTVILDSQGDVTRQPNNIRDLIAQQVDAIIVLPSNAKTVIPAVSEAHAAGIPVVISNSVIDPAGEPYIAAFSGPNQYITGLHAGELLAEALGGKGNVVLITGNPGGSASIEREKGNRDALGKFPDIKILDSQPSDWKREKAQAVTEAYISRFGNTIDGLIGADDGVALGALNAIDAAIAAGKIDKDKIKVTSGNVFSAGYDAIKAGGIYYGSSIQAPEEDARSAIRTALKVIEGEDVPKKVFFDTPKFTKETIDQYPRPAI</sequence>
<feature type="chain" id="PRO_5047186035" evidence="4">
    <location>
        <begin position="23"/>
        <end position="330"/>
    </location>
</feature>
<evidence type="ECO:0000256" key="4">
    <source>
        <dbReference type="SAM" id="SignalP"/>
    </source>
</evidence>
<feature type="signal peptide" evidence="4">
    <location>
        <begin position="1"/>
        <end position="22"/>
    </location>
</feature>
<organism evidence="6 7">
    <name type="scientific">Kaistia terrae</name>
    <dbReference type="NCBI Taxonomy" id="537017"/>
    <lineage>
        <taxon>Bacteria</taxon>
        <taxon>Pseudomonadati</taxon>
        <taxon>Pseudomonadota</taxon>
        <taxon>Alphaproteobacteria</taxon>
        <taxon>Hyphomicrobiales</taxon>
        <taxon>Kaistiaceae</taxon>
        <taxon>Kaistia</taxon>
    </lineage>
</organism>
<comment type="subcellular location">
    <subcellularLocation>
        <location evidence="1">Cell envelope</location>
    </subcellularLocation>
</comment>
<dbReference type="Proteomes" id="UP001596150">
    <property type="component" value="Unassembled WGS sequence"/>
</dbReference>
<keyword evidence="7" id="KW-1185">Reference proteome</keyword>
<evidence type="ECO:0000313" key="7">
    <source>
        <dbReference type="Proteomes" id="UP001596150"/>
    </source>
</evidence>
<evidence type="ECO:0000256" key="3">
    <source>
        <dbReference type="ARBA" id="ARBA00022729"/>
    </source>
</evidence>
<evidence type="ECO:0000256" key="1">
    <source>
        <dbReference type="ARBA" id="ARBA00004196"/>
    </source>
</evidence>
<dbReference type="SUPFAM" id="SSF53822">
    <property type="entry name" value="Periplasmic binding protein-like I"/>
    <property type="match status" value="1"/>
</dbReference>
<comment type="similarity">
    <text evidence="2">Belongs to the bacterial solute-binding protein 2 family.</text>
</comment>
<dbReference type="EMBL" id="JBHSML010000002">
    <property type="protein sequence ID" value="MFC5515219.1"/>
    <property type="molecule type" value="Genomic_DNA"/>
</dbReference>
<protein>
    <submittedName>
        <fullName evidence="6">Sugar ABC transporter substrate-binding protein</fullName>
    </submittedName>
</protein>
<gene>
    <name evidence="6" type="ORF">ACFPP9_05510</name>
</gene>
<evidence type="ECO:0000313" key="6">
    <source>
        <dbReference type="EMBL" id="MFC5515219.1"/>
    </source>
</evidence>
<feature type="domain" description="Periplasmic binding protein" evidence="5">
    <location>
        <begin position="50"/>
        <end position="304"/>
    </location>
</feature>
<keyword evidence="3 4" id="KW-0732">Signal</keyword>
<dbReference type="CDD" id="cd01536">
    <property type="entry name" value="PBP1_ABC_sugar_binding-like"/>
    <property type="match status" value="1"/>
</dbReference>
<reference evidence="7" key="1">
    <citation type="journal article" date="2019" name="Int. J. Syst. Evol. Microbiol.">
        <title>The Global Catalogue of Microorganisms (GCM) 10K type strain sequencing project: providing services to taxonomists for standard genome sequencing and annotation.</title>
        <authorList>
            <consortium name="The Broad Institute Genomics Platform"/>
            <consortium name="The Broad Institute Genome Sequencing Center for Infectious Disease"/>
            <person name="Wu L."/>
            <person name="Ma J."/>
        </authorList>
    </citation>
    <scope>NUCLEOTIDE SEQUENCE [LARGE SCALE GENOMIC DNA]</scope>
    <source>
        <strain evidence="7">KACC 12633</strain>
    </source>
</reference>
<evidence type="ECO:0000256" key="2">
    <source>
        <dbReference type="ARBA" id="ARBA00007639"/>
    </source>
</evidence>
<evidence type="ECO:0000259" key="5">
    <source>
        <dbReference type="Pfam" id="PF13407"/>
    </source>
</evidence>
<dbReference type="Pfam" id="PF13407">
    <property type="entry name" value="Peripla_BP_4"/>
    <property type="match status" value="1"/>
</dbReference>
<accession>A0ABW0PRH6</accession>
<proteinExistence type="inferred from homology"/>
<dbReference type="PANTHER" id="PTHR46847">
    <property type="entry name" value="D-ALLOSE-BINDING PERIPLASMIC PROTEIN-RELATED"/>
    <property type="match status" value="1"/>
</dbReference>